<name>A0A6N8G5E4_9CHRO</name>
<accession>A0A6N8G5E4</accession>
<dbReference type="AlphaFoldDB" id="A0A6N8G5E4"/>
<sequence length="160" mass="18917">MINVFAGETQNMRERREIYFQKKHLSMLVHAQELAYRLKELMPTQYQKDNLEAMLELFLPALEYPLPEHSKTKSTREFKSIFKYQSLINQRDDSYSSYHPLQTVLKMLSSCGKGADFLQIIIDLTTLEKRDKFKSFENLIRVDVAKRGLHLVVVYLVIRK</sequence>
<protein>
    <submittedName>
        <fullName evidence="1">Uncharacterized protein</fullName>
    </submittedName>
</protein>
<proteinExistence type="predicted"/>
<evidence type="ECO:0000313" key="1">
    <source>
        <dbReference type="EMBL" id="MUL39066.1"/>
    </source>
</evidence>
<keyword evidence="2" id="KW-1185">Reference proteome</keyword>
<gene>
    <name evidence="1" type="ORF">BWI75_22875</name>
</gene>
<dbReference type="Proteomes" id="UP000441797">
    <property type="component" value="Unassembled WGS sequence"/>
</dbReference>
<reference evidence="1 2" key="1">
    <citation type="journal article" date="2019" name="Front. Microbiol.">
        <title>Genomic Features for Desiccation Tolerance and Sugar Biosynthesis in the Extremophile Gloeocapsopsis sp. UTEX B3054.</title>
        <authorList>
            <person name="Urrejola C."/>
            <person name="Alcorta J."/>
            <person name="Salas L."/>
            <person name="Vasquez M."/>
            <person name="Polz M.F."/>
            <person name="Vicuna R."/>
            <person name="Diez B."/>
        </authorList>
    </citation>
    <scope>NUCLEOTIDE SEQUENCE [LARGE SCALE GENOMIC DNA]</scope>
    <source>
        <strain evidence="1 2">1H9</strain>
    </source>
</reference>
<organism evidence="1 2">
    <name type="scientific">Gloeocapsopsis dulcis AAB1 = 1H9</name>
    <dbReference type="NCBI Taxonomy" id="1433147"/>
    <lineage>
        <taxon>Bacteria</taxon>
        <taxon>Bacillati</taxon>
        <taxon>Cyanobacteriota</taxon>
        <taxon>Cyanophyceae</taxon>
        <taxon>Oscillatoriophycideae</taxon>
        <taxon>Chroococcales</taxon>
        <taxon>Chroococcaceae</taxon>
        <taxon>Gloeocapsopsis</taxon>
        <taxon>Gloeocapsopsis dulcis</taxon>
    </lineage>
</organism>
<evidence type="ECO:0000313" key="2">
    <source>
        <dbReference type="Proteomes" id="UP000441797"/>
    </source>
</evidence>
<dbReference type="EMBL" id="NAPY01000059">
    <property type="protein sequence ID" value="MUL39066.1"/>
    <property type="molecule type" value="Genomic_DNA"/>
</dbReference>
<comment type="caution">
    <text evidence="1">The sequence shown here is derived from an EMBL/GenBank/DDBJ whole genome shotgun (WGS) entry which is preliminary data.</text>
</comment>